<keyword evidence="1" id="KW-0472">Membrane</keyword>
<dbReference type="KEGG" id="boz:DBV39_04965"/>
<organism evidence="2 3">
    <name type="scientific">Orrella marina</name>
    <dbReference type="NCBI Taxonomy" id="2163011"/>
    <lineage>
        <taxon>Bacteria</taxon>
        <taxon>Pseudomonadati</taxon>
        <taxon>Pseudomonadota</taxon>
        <taxon>Betaproteobacteria</taxon>
        <taxon>Burkholderiales</taxon>
        <taxon>Alcaligenaceae</taxon>
        <taxon>Orrella</taxon>
    </lineage>
</organism>
<proteinExistence type="predicted"/>
<sequence>MCDDSDRGTVADTTHIWTATIAVHTALAAVSLLSGALLLWGRKGNRAHQIAAWGWVICMAAVAGSSFAIYGPDGYSWIHGLSVLTLLMLATGVMRARSHNIAAHRANMISLYVGALVITGLFTLLPGRLLGNALWGWLG</sequence>
<evidence type="ECO:0000256" key="1">
    <source>
        <dbReference type="SAM" id="Phobius"/>
    </source>
</evidence>
<gene>
    <name evidence="2" type="ORF">DBV39_04965</name>
</gene>
<evidence type="ECO:0000313" key="3">
    <source>
        <dbReference type="Proteomes" id="UP000244571"/>
    </source>
</evidence>
<reference evidence="2 3" key="1">
    <citation type="submission" date="2018-04" db="EMBL/GenBank/DDBJ databases">
        <title>Bordetella sp. HZ20 isolated from seawater.</title>
        <authorList>
            <person name="Sun C."/>
        </authorList>
    </citation>
    <scope>NUCLEOTIDE SEQUENCE [LARGE SCALE GENOMIC DNA]</scope>
    <source>
        <strain evidence="2 3">HZ20</strain>
    </source>
</reference>
<feature type="transmembrane region" description="Helical" evidence="1">
    <location>
        <begin position="106"/>
        <end position="125"/>
    </location>
</feature>
<keyword evidence="3" id="KW-1185">Reference proteome</keyword>
<name>A0A2R4XH63_9BURK</name>
<dbReference type="EMBL" id="CP028901">
    <property type="protein sequence ID" value="AWB33168.1"/>
    <property type="molecule type" value="Genomic_DNA"/>
</dbReference>
<keyword evidence="1" id="KW-0812">Transmembrane</keyword>
<dbReference type="Proteomes" id="UP000244571">
    <property type="component" value="Chromosome"/>
</dbReference>
<accession>A0A2R4XH63</accession>
<protein>
    <recommendedName>
        <fullName evidence="4">DUF2306 domain-containing protein</fullName>
    </recommendedName>
</protein>
<evidence type="ECO:0008006" key="4">
    <source>
        <dbReference type="Google" id="ProtNLM"/>
    </source>
</evidence>
<feature type="transmembrane region" description="Helical" evidence="1">
    <location>
        <begin position="16"/>
        <end position="40"/>
    </location>
</feature>
<keyword evidence="1" id="KW-1133">Transmembrane helix</keyword>
<dbReference type="AlphaFoldDB" id="A0A2R4XH63"/>
<evidence type="ECO:0000313" key="2">
    <source>
        <dbReference type="EMBL" id="AWB33168.1"/>
    </source>
</evidence>
<feature type="transmembrane region" description="Helical" evidence="1">
    <location>
        <begin position="76"/>
        <end position="94"/>
    </location>
</feature>
<feature type="transmembrane region" description="Helical" evidence="1">
    <location>
        <begin position="52"/>
        <end position="70"/>
    </location>
</feature>